<comment type="caution">
    <text evidence="2">The sequence shown here is derived from an EMBL/GenBank/DDBJ whole genome shotgun (WGS) entry which is preliminary data.</text>
</comment>
<evidence type="ECO:0000256" key="1">
    <source>
        <dbReference type="SAM" id="MobiDB-lite"/>
    </source>
</evidence>
<dbReference type="Gene3D" id="3.30.2130.10">
    <property type="entry name" value="VC0802-like"/>
    <property type="match status" value="1"/>
</dbReference>
<reference evidence="2 3" key="1">
    <citation type="journal article" date="2023" name="Commun. Biol.">
        <title>Genome analysis of Parmales, the sister group of diatoms, reveals the evolutionary specialization of diatoms from phago-mixotrophs to photoautotrophs.</title>
        <authorList>
            <person name="Ban H."/>
            <person name="Sato S."/>
            <person name="Yoshikawa S."/>
            <person name="Yamada K."/>
            <person name="Nakamura Y."/>
            <person name="Ichinomiya M."/>
            <person name="Sato N."/>
            <person name="Blanc-Mathieu R."/>
            <person name="Endo H."/>
            <person name="Kuwata A."/>
            <person name="Ogata H."/>
        </authorList>
    </citation>
    <scope>NUCLEOTIDE SEQUENCE [LARGE SCALE GENOMIC DNA]</scope>
</reference>
<organism evidence="2 3">
    <name type="scientific">Tetraparma gracilis</name>
    <dbReference type="NCBI Taxonomy" id="2962635"/>
    <lineage>
        <taxon>Eukaryota</taxon>
        <taxon>Sar</taxon>
        <taxon>Stramenopiles</taxon>
        <taxon>Ochrophyta</taxon>
        <taxon>Bolidophyceae</taxon>
        <taxon>Parmales</taxon>
        <taxon>Triparmaceae</taxon>
        <taxon>Tetraparma</taxon>
    </lineage>
</organism>
<dbReference type="EMBL" id="BRYB01002319">
    <property type="protein sequence ID" value="GMI42948.1"/>
    <property type="molecule type" value="Genomic_DNA"/>
</dbReference>
<keyword evidence="3" id="KW-1185">Reference proteome</keyword>
<accession>A0ABQ6N891</accession>
<name>A0ABQ6N891_9STRA</name>
<evidence type="ECO:0000313" key="2">
    <source>
        <dbReference type="EMBL" id="GMI42948.1"/>
    </source>
</evidence>
<dbReference type="Proteomes" id="UP001165060">
    <property type="component" value="Unassembled WGS sequence"/>
</dbReference>
<sequence>MTLSRLATNQLSKFVVLDPTTPVFLTVAPEEVTVIIAREDVEESLPAWSADPSVSAEEGWRCLRVDGGSVGGDETRTFFVRGALVRERVSCAVEGVGKQPYIMLRESEREKALAALRGSGCRVDEPAAAEKPEEKPGDCTPS</sequence>
<protein>
    <submittedName>
        <fullName evidence="2">Uncharacterized protein</fullName>
    </submittedName>
</protein>
<evidence type="ECO:0000313" key="3">
    <source>
        <dbReference type="Proteomes" id="UP001165060"/>
    </source>
</evidence>
<gene>
    <name evidence="2" type="ORF">TeGR_g2288</name>
</gene>
<feature type="region of interest" description="Disordered" evidence="1">
    <location>
        <begin position="123"/>
        <end position="142"/>
    </location>
</feature>
<proteinExistence type="predicted"/>